<evidence type="ECO:0000256" key="3">
    <source>
        <dbReference type="ARBA" id="ARBA00022989"/>
    </source>
</evidence>
<accession>A0A8H6R8N3</accession>
<comment type="caution">
    <text evidence="7">The sequence shown here is derived from an EMBL/GenBank/DDBJ whole genome shotgun (WGS) entry which is preliminary data.</text>
</comment>
<feature type="transmembrane region" description="Helical" evidence="6">
    <location>
        <begin position="164"/>
        <end position="189"/>
    </location>
</feature>
<keyword evidence="2 6" id="KW-0812">Transmembrane</keyword>
<feature type="transmembrane region" description="Helical" evidence="6">
    <location>
        <begin position="87"/>
        <end position="107"/>
    </location>
</feature>
<keyword evidence="3 6" id="KW-1133">Transmembrane helix</keyword>
<evidence type="ECO:0000256" key="4">
    <source>
        <dbReference type="ARBA" id="ARBA00023136"/>
    </source>
</evidence>
<dbReference type="OrthoDB" id="3358017at2759"/>
<dbReference type="Proteomes" id="UP000660729">
    <property type="component" value="Unassembled WGS sequence"/>
</dbReference>
<reference evidence="7" key="1">
    <citation type="submission" date="2020-04" db="EMBL/GenBank/DDBJ databases">
        <title>Draft genome resource of the tomato pathogen Pseudocercospora fuligena.</title>
        <authorList>
            <person name="Zaccaron A."/>
        </authorList>
    </citation>
    <scope>NUCLEOTIDE SEQUENCE</scope>
    <source>
        <strain evidence="7">PF001</strain>
    </source>
</reference>
<gene>
    <name evidence="7" type="ORF">HII31_12020</name>
</gene>
<dbReference type="PANTHER" id="PTHR31465:SF35">
    <property type="entry name" value="RTA1 DOMAIN PROTEIN-RELATED"/>
    <property type="match status" value="1"/>
</dbReference>
<evidence type="ECO:0000313" key="7">
    <source>
        <dbReference type="EMBL" id="KAF7186611.1"/>
    </source>
</evidence>
<protein>
    <submittedName>
        <fullName evidence="7">Protein RTA1</fullName>
    </submittedName>
</protein>
<organism evidence="7 8">
    <name type="scientific">Pseudocercospora fuligena</name>
    <dbReference type="NCBI Taxonomy" id="685502"/>
    <lineage>
        <taxon>Eukaryota</taxon>
        <taxon>Fungi</taxon>
        <taxon>Dikarya</taxon>
        <taxon>Ascomycota</taxon>
        <taxon>Pezizomycotina</taxon>
        <taxon>Dothideomycetes</taxon>
        <taxon>Dothideomycetidae</taxon>
        <taxon>Mycosphaerellales</taxon>
        <taxon>Mycosphaerellaceae</taxon>
        <taxon>Pseudocercospora</taxon>
    </lineage>
</organism>
<proteinExistence type="predicted"/>
<feature type="transmembrane region" description="Helical" evidence="6">
    <location>
        <begin position="244"/>
        <end position="264"/>
    </location>
</feature>
<feature type="transmembrane region" description="Helical" evidence="6">
    <location>
        <begin position="128"/>
        <end position="152"/>
    </location>
</feature>
<dbReference type="EMBL" id="JABCIY010000249">
    <property type="protein sequence ID" value="KAF7186611.1"/>
    <property type="molecule type" value="Genomic_DNA"/>
</dbReference>
<evidence type="ECO:0000256" key="1">
    <source>
        <dbReference type="ARBA" id="ARBA00004141"/>
    </source>
</evidence>
<feature type="region of interest" description="Disordered" evidence="5">
    <location>
        <begin position="300"/>
        <end position="329"/>
    </location>
</feature>
<comment type="subcellular location">
    <subcellularLocation>
        <location evidence="1">Membrane</location>
        <topology evidence="1">Multi-pass membrane protein</topology>
    </subcellularLocation>
</comment>
<evidence type="ECO:0000256" key="2">
    <source>
        <dbReference type="ARBA" id="ARBA00022692"/>
    </source>
</evidence>
<sequence>MAISPILLLTREVEYEDDHYKYPPSTALAILTTAIFALLTGLHGYQLLRTKTWYFIAFWVGGVMEVIGYIFRILGCEDYPNSTQMPYILSQVTILIAPSLFAASMYMELGRIIRLTGGEKYSIVRVNWLTKVFVLGDVAAFLLQAGGGGMLASDNKDTSDIGRIILIIGLVVQILFFGLFVIASVSFHLRIHRQPTEKIRTYTIPWKKHLVNVYVASNLVLARCIFRLIEYIQGRDGYLMTTEWPMYVFDTLLMALVMAAFNIIHPSEVNALLNGSGKAIRWIIFTRTIGLPNIRTDEEEMKSVDNEPLHLEPAREPGTLQVPADRRQW</sequence>
<feature type="transmembrane region" description="Helical" evidence="6">
    <location>
        <begin position="52"/>
        <end position="75"/>
    </location>
</feature>
<dbReference type="InterPro" id="IPR007568">
    <property type="entry name" value="RTA1"/>
</dbReference>
<dbReference type="GO" id="GO:0016020">
    <property type="term" value="C:membrane"/>
    <property type="evidence" value="ECO:0007669"/>
    <property type="project" value="UniProtKB-SubCell"/>
</dbReference>
<feature type="transmembrane region" description="Helical" evidence="6">
    <location>
        <begin position="26"/>
        <end position="45"/>
    </location>
</feature>
<dbReference type="Pfam" id="PF04479">
    <property type="entry name" value="RTA1"/>
    <property type="match status" value="1"/>
</dbReference>
<feature type="compositionally biased region" description="Basic and acidic residues" evidence="5">
    <location>
        <begin position="301"/>
        <end position="315"/>
    </location>
</feature>
<evidence type="ECO:0000256" key="5">
    <source>
        <dbReference type="SAM" id="MobiDB-lite"/>
    </source>
</evidence>
<keyword evidence="8" id="KW-1185">Reference proteome</keyword>
<name>A0A8H6R8N3_9PEZI</name>
<dbReference type="AlphaFoldDB" id="A0A8H6R8N3"/>
<feature type="transmembrane region" description="Helical" evidence="6">
    <location>
        <begin position="210"/>
        <end position="232"/>
    </location>
</feature>
<dbReference type="PANTHER" id="PTHR31465">
    <property type="entry name" value="PROTEIN RTA1-RELATED"/>
    <property type="match status" value="1"/>
</dbReference>
<evidence type="ECO:0000313" key="8">
    <source>
        <dbReference type="Proteomes" id="UP000660729"/>
    </source>
</evidence>
<keyword evidence="4 6" id="KW-0472">Membrane</keyword>
<evidence type="ECO:0000256" key="6">
    <source>
        <dbReference type="SAM" id="Phobius"/>
    </source>
</evidence>